<dbReference type="InterPro" id="IPR002146">
    <property type="entry name" value="ATP_synth_b/b'su_bac/chlpt"/>
</dbReference>
<dbReference type="PANTHER" id="PTHR33445">
    <property type="entry name" value="ATP SYNTHASE SUBUNIT B', CHLOROPLASTIC"/>
    <property type="match status" value="1"/>
</dbReference>
<protein>
    <recommendedName>
        <fullName evidence="13">ATP synthase subunit b</fullName>
    </recommendedName>
    <alternativeName>
        <fullName evidence="13">ATP synthase F(0) sector subunit b</fullName>
    </alternativeName>
    <alternativeName>
        <fullName evidence="13">ATPase subunit I</fullName>
    </alternativeName>
    <alternativeName>
        <fullName evidence="13">F-type ATPase subunit b</fullName>
        <shortName evidence="13">F-ATPase subunit b</shortName>
    </alternativeName>
</protein>
<comment type="function">
    <text evidence="13">Component of the F(0) channel, it forms part of the peripheral stalk, linking F(1) to F(0).</text>
</comment>
<dbReference type="PANTHER" id="PTHR33445:SF1">
    <property type="entry name" value="ATP SYNTHASE SUBUNIT B"/>
    <property type="match status" value="1"/>
</dbReference>
<name>A0ABQ6Z2B5_9ENTE</name>
<evidence type="ECO:0000256" key="7">
    <source>
        <dbReference type="ARBA" id="ARBA00022989"/>
    </source>
</evidence>
<dbReference type="InterPro" id="IPR005864">
    <property type="entry name" value="ATP_synth_F0_bsu_bac"/>
</dbReference>
<comment type="caution">
    <text evidence="15">The sequence shown here is derived from an EMBL/GenBank/DDBJ whole genome shotgun (WGS) entry which is preliminary data.</text>
</comment>
<reference evidence="15 16" key="1">
    <citation type="submission" date="2016-06" db="EMBL/GenBank/DDBJ databases">
        <title>Four novel species of enterococci isolated from chicken manure.</title>
        <authorList>
            <person name="Van Tyne D."/>
        </authorList>
    </citation>
    <scope>NUCLEOTIDE SEQUENCE [LARGE SCALE GENOMIC DNA]</scope>
    <source>
        <strain evidence="15 16">CU12B</strain>
    </source>
</reference>
<keyword evidence="7 13" id="KW-1133">Transmembrane helix</keyword>
<evidence type="ECO:0000256" key="3">
    <source>
        <dbReference type="ARBA" id="ARBA00022475"/>
    </source>
</evidence>
<keyword evidence="5 13" id="KW-0812">Transmembrane</keyword>
<keyword evidence="16" id="KW-1185">Reference proteome</keyword>
<keyword evidence="8 13" id="KW-0406">Ion transport</keyword>
<dbReference type="InterPro" id="IPR028987">
    <property type="entry name" value="ATP_synth_B-like_membr_sf"/>
</dbReference>
<evidence type="ECO:0000256" key="5">
    <source>
        <dbReference type="ARBA" id="ARBA00022692"/>
    </source>
</evidence>
<feature type="transmembrane region" description="Helical" evidence="13">
    <location>
        <begin position="20"/>
        <end position="39"/>
    </location>
</feature>
<dbReference type="HAMAP" id="MF_01398">
    <property type="entry name" value="ATP_synth_b_bprime"/>
    <property type="match status" value="1"/>
</dbReference>
<evidence type="ECO:0000256" key="8">
    <source>
        <dbReference type="ARBA" id="ARBA00023065"/>
    </source>
</evidence>
<comment type="similarity">
    <text evidence="1 13 14">Belongs to the ATPase B chain family.</text>
</comment>
<dbReference type="InterPro" id="IPR050059">
    <property type="entry name" value="ATP_synthase_B_chain"/>
</dbReference>
<dbReference type="EMBL" id="MAEL01000014">
    <property type="protein sequence ID" value="KAF1305470.1"/>
    <property type="molecule type" value="Genomic_DNA"/>
</dbReference>
<organism evidence="15 16">
    <name type="scientific">Candidatus Enterococcus willemsii</name>
    <dbReference type="NCBI Taxonomy" id="1857215"/>
    <lineage>
        <taxon>Bacteria</taxon>
        <taxon>Bacillati</taxon>
        <taxon>Bacillota</taxon>
        <taxon>Bacilli</taxon>
        <taxon>Lactobacillales</taxon>
        <taxon>Enterococcaceae</taxon>
        <taxon>Enterococcus</taxon>
    </lineage>
</organism>
<evidence type="ECO:0000256" key="1">
    <source>
        <dbReference type="ARBA" id="ARBA00005513"/>
    </source>
</evidence>
<sequence>MFNLSVLSVAEVHNTMISNILVVTGSFVLLLVLLKIFAWDSIASIMKKREDKIANDLDSAEQSRIEAAKLADERKEQLSQSRSEAAEIIKRAKDSGEVSRQTILNNAKEEVSHLKEKAQNDISMERQTALASVKDEVAEISLQIAEKLLSQEISLESHQELIDECIEGLGTQDEAR</sequence>
<accession>A0ABQ6Z2B5</accession>
<dbReference type="Proteomes" id="UP000782705">
    <property type="component" value="Unassembled WGS sequence"/>
</dbReference>
<evidence type="ECO:0000313" key="16">
    <source>
        <dbReference type="Proteomes" id="UP000782705"/>
    </source>
</evidence>
<comment type="subunit">
    <text evidence="13">F-type ATPases have 2 components, F(1) - the catalytic core - and F(0) - the membrane proton channel. F(1) has five subunits: alpha(3), beta(3), gamma(1), delta(1), epsilon(1). F(0) has three main subunits: a(1), b(2) and c(10-14). The alpha and beta chains form an alternating ring which encloses part of the gamma chain. F(1) is attached to F(0) by a central stalk formed by the gamma and epsilon chains, while a peripheral stalk is formed by the delta and b chains.</text>
</comment>
<dbReference type="NCBIfam" id="TIGR01144">
    <property type="entry name" value="ATP_synt_b"/>
    <property type="match status" value="1"/>
</dbReference>
<evidence type="ECO:0000256" key="6">
    <source>
        <dbReference type="ARBA" id="ARBA00022781"/>
    </source>
</evidence>
<keyword evidence="9 13" id="KW-0472">Membrane</keyword>
<evidence type="ECO:0000256" key="13">
    <source>
        <dbReference type="HAMAP-Rule" id="MF_01398"/>
    </source>
</evidence>
<dbReference type="RefSeq" id="WP_161901143.1">
    <property type="nucleotide sequence ID" value="NZ_MAEL01000014.1"/>
</dbReference>
<evidence type="ECO:0000256" key="12">
    <source>
        <dbReference type="ARBA" id="ARBA00037847"/>
    </source>
</evidence>
<evidence type="ECO:0000256" key="10">
    <source>
        <dbReference type="ARBA" id="ARBA00023310"/>
    </source>
</evidence>
<dbReference type="SUPFAM" id="SSF81573">
    <property type="entry name" value="F1F0 ATP synthase subunit B, membrane domain"/>
    <property type="match status" value="1"/>
</dbReference>
<evidence type="ECO:0000256" key="4">
    <source>
        <dbReference type="ARBA" id="ARBA00022547"/>
    </source>
</evidence>
<dbReference type="CDD" id="cd06503">
    <property type="entry name" value="ATP-synt_Fo_b"/>
    <property type="match status" value="1"/>
</dbReference>
<keyword evidence="10 13" id="KW-0066">ATP synthesis</keyword>
<keyword evidence="3 13" id="KW-1003">Cell membrane</keyword>
<keyword evidence="6 13" id="KW-0375">Hydrogen ion transport</keyword>
<keyword evidence="2 13" id="KW-0813">Transport</keyword>
<evidence type="ECO:0000256" key="9">
    <source>
        <dbReference type="ARBA" id="ARBA00023136"/>
    </source>
</evidence>
<evidence type="ECO:0000256" key="11">
    <source>
        <dbReference type="ARBA" id="ARBA00025198"/>
    </source>
</evidence>
<proteinExistence type="inferred from homology"/>
<keyword evidence="4 13" id="KW-0138">CF(0)</keyword>
<comment type="function">
    <text evidence="11 13">F(1)F(0) ATP synthase produces ATP from ADP in the presence of a proton or sodium gradient. F-type ATPases consist of two structural domains, F(1) containing the extramembraneous catalytic core and F(0) containing the membrane proton channel, linked together by a central stalk and a peripheral stalk. During catalysis, ATP synthesis in the catalytic domain of F(1) is coupled via a rotary mechanism of the central stalk subunits to proton translocation.</text>
</comment>
<evidence type="ECO:0000313" key="15">
    <source>
        <dbReference type="EMBL" id="KAF1305470.1"/>
    </source>
</evidence>
<dbReference type="Gene3D" id="6.10.250.1580">
    <property type="match status" value="1"/>
</dbReference>
<gene>
    <name evidence="13" type="primary">atpF</name>
    <name evidence="15" type="ORF">BAU17_07195</name>
</gene>
<dbReference type="Pfam" id="PF00430">
    <property type="entry name" value="ATP-synt_B"/>
    <property type="match status" value="1"/>
</dbReference>
<evidence type="ECO:0000256" key="2">
    <source>
        <dbReference type="ARBA" id="ARBA00022448"/>
    </source>
</evidence>
<evidence type="ECO:0000256" key="14">
    <source>
        <dbReference type="RuleBase" id="RU003848"/>
    </source>
</evidence>
<comment type="subcellular location">
    <subcellularLocation>
        <location evidence="13">Cell membrane</location>
        <topology evidence="13">Single-pass membrane protein</topology>
    </subcellularLocation>
    <subcellularLocation>
        <location evidence="12">Endomembrane system</location>
        <topology evidence="12">Single-pass membrane protein</topology>
    </subcellularLocation>
</comment>